<reference evidence="4" key="2">
    <citation type="submission" date="2016-11" db="EMBL/GenBank/DDBJ databases">
        <authorList>
            <person name="Varghese N."/>
            <person name="Submissions S."/>
        </authorList>
    </citation>
    <scope>NUCLEOTIDE SEQUENCE [LARGE SCALE GENOMIC DNA]</scope>
    <source>
        <strain evidence="4">YR203</strain>
    </source>
</reference>
<dbReference type="NCBIfam" id="NF047798">
    <property type="entry name" value="leader_Chryseo"/>
    <property type="match status" value="1"/>
</dbReference>
<protein>
    <submittedName>
        <fullName evidence="2">Uncharacterized protein</fullName>
    </submittedName>
</protein>
<gene>
    <name evidence="1" type="ORF">IW16_08635</name>
    <name evidence="2" type="ORF">SAMN02787073_1527</name>
</gene>
<evidence type="ECO:0000313" key="3">
    <source>
        <dbReference type="Proteomes" id="UP000028719"/>
    </source>
</evidence>
<dbReference type="InterPro" id="IPR058074">
    <property type="entry name" value="Bacteriocin-like"/>
</dbReference>
<sequence length="63" mass="6928">MKNLKKMAREQLKEVKGGVLPGMKKCLDPVTCETKIWYAAVALDSPCTPSVPLCLTELNPPIE</sequence>
<evidence type="ECO:0000313" key="4">
    <source>
        <dbReference type="Proteomes" id="UP000184108"/>
    </source>
</evidence>
<proteinExistence type="predicted"/>
<dbReference type="OrthoDB" id="1263700at2"/>
<evidence type="ECO:0000313" key="2">
    <source>
        <dbReference type="EMBL" id="SHF14742.1"/>
    </source>
</evidence>
<dbReference type="EMBL" id="FQVE01000002">
    <property type="protein sequence ID" value="SHF14742.1"/>
    <property type="molecule type" value="Genomic_DNA"/>
</dbReference>
<dbReference type="Proteomes" id="UP000184108">
    <property type="component" value="Unassembled WGS sequence"/>
</dbReference>
<organism evidence="2 4">
    <name type="scientific">Chryseobacterium vrystaatense</name>
    <dbReference type="NCBI Taxonomy" id="307480"/>
    <lineage>
        <taxon>Bacteria</taxon>
        <taxon>Pseudomonadati</taxon>
        <taxon>Bacteroidota</taxon>
        <taxon>Flavobacteriia</taxon>
        <taxon>Flavobacteriales</taxon>
        <taxon>Weeksellaceae</taxon>
        <taxon>Chryseobacterium group</taxon>
        <taxon>Chryseobacterium</taxon>
    </lineage>
</organism>
<reference evidence="2" key="3">
    <citation type="submission" date="2016-11" db="EMBL/GenBank/DDBJ databases">
        <authorList>
            <person name="Jaros S."/>
            <person name="Januszkiewicz K."/>
            <person name="Wedrychowicz H."/>
        </authorList>
    </citation>
    <scope>NUCLEOTIDE SEQUENCE [LARGE SCALE GENOMIC DNA]</scope>
    <source>
        <strain evidence="2">YR203</strain>
    </source>
</reference>
<dbReference type="Proteomes" id="UP000028719">
    <property type="component" value="Unassembled WGS sequence"/>
</dbReference>
<keyword evidence="3" id="KW-1185">Reference proteome</keyword>
<reference evidence="1 3" key="1">
    <citation type="submission" date="2014-07" db="EMBL/GenBank/DDBJ databases">
        <title>Genome of Chryseobacterium vrystaatense LMG 22846.</title>
        <authorList>
            <person name="Pipes S.E."/>
            <person name="Stropko S.J."/>
            <person name="Newman J.D."/>
        </authorList>
    </citation>
    <scope>NUCLEOTIDE SEQUENCE [LARGE SCALE GENOMIC DNA]</scope>
    <source>
        <strain evidence="1 3">LMG 22846</strain>
    </source>
</reference>
<name>A0A1M4ZAE8_9FLAO</name>
<accession>A0A1M4ZAE8</accession>
<dbReference type="EMBL" id="JPRI01000002">
    <property type="protein sequence ID" value="KFF27300.1"/>
    <property type="molecule type" value="Genomic_DNA"/>
</dbReference>
<dbReference type="RefSeq" id="WP_034742079.1">
    <property type="nucleotide sequence ID" value="NZ_FQVE01000002.1"/>
</dbReference>
<evidence type="ECO:0000313" key="1">
    <source>
        <dbReference type="EMBL" id="KFF27300.1"/>
    </source>
</evidence>
<dbReference type="AlphaFoldDB" id="A0A1M4ZAE8"/>